<dbReference type="GO" id="GO:0006298">
    <property type="term" value="P:mismatch repair"/>
    <property type="evidence" value="ECO:0007669"/>
    <property type="project" value="InterPro"/>
</dbReference>
<evidence type="ECO:0000256" key="2">
    <source>
        <dbReference type="ARBA" id="ARBA00022759"/>
    </source>
</evidence>
<evidence type="ECO:0000256" key="1">
    <source>
        <dbReference type="ARBA" id="ARBA00022741"/>
    </source>
</evidence>
<name>A0A940SVJ0_9ENTE</name>
<keyword evidence="4" id="KW-0238">DNA-binding</keyword>
<dbReference type="PROSITE" id="PS00486">
    <property type="entry name" value="DNA_MISMATCH_REPAIR_2"/>
    <property type="match status" value="1"/>
</dbReference>
<sequence>MNKDTIEKTQFIQVIERLKGYAISSYGKQRIEELTPSSNLALVKNRLRETAEAKALLLANLHVPFMGLSNIEHLTNQVEKGFILDPHELIDYADFLRSGRLIQNFMEKNKSLSPLLANYSLAIQTFSDVEDDIYRTIRNNQIDTEASRELRKIRRSIQECEREIEEKLSKFLRSSGNKSKIQEFIIVKKNERFTVPIKATYKNQISGTIVDASSKGTTVFIEPAGVTKLNDKLYGLKLAESAEVYQIQSALTGMIAEQMTTVKLNIDIIAEYDAIFARGKYSRDIGGREPQVNREGYTHFVNVKHTLLGKQAVPLNLTLGKDHHALTITGPNAGGKTVVLKTLGLITLQVMIGMEIMADEPTEIALYDQIFVDIGDQQSIENALSTFSGHMSNISAIMKEAQANSLILLDELGSGTEPNEGAALAIAIMEAFYQKGCTVVTTTHYGEIKRYSTLHPDFVTAAMAFDAATLSPRYQLIMGETGESNAFWIANKMALNEQVVAKAQSYLDNREYHLEKRTQRQPKHVVVAREVQESVPLSKGDRVLYLENGQQAIVFAEDEKRQTVVILSNEELVEVPKKRLKLEIPATQLYPSDYDLDSLFTSYHYRKEKRDLERGSKKAHKKLQKEMRARREQL</sequence>
<keyword evidence="2 8" id="KW-0378">Hydrolase</keyword>
<evidence type="ECO:0000256" key="3">
    <source>
        <dbReference type="ARBA" id="ARBA00022840"/>
    </source>
</evidence>
<keyword evidence="2 8" id="KW-0255">Endonuclease</keyword>
<dbReference type="RefSeq" id="WP_209528594.1">
    <property type="nucleotide sequence ID" value="NZ_JAEEGA010000008.1"/>
</dbReference>
<evidence type="ECO:0000313" key="8">
    <source>
        <dbReference type="EMBL" id="MBP1041909.1"/>
    </source>
</evidence>
<dbReference type="SMART" id="SM00533">
    <property type="entry name" value="MUTSd"/>
    <property type="match status" value="1"/>
</dbReference>
<dbReference type="GO" id="GO:0030983">
    <property type="term" value="F:mismatched DNA binding"/>
    <property type="evidence" value="ECO:0007669"/>
    <property type="project" value="InterPro"/>
</dbReference>
<dbReference type="GO" id="GO:0004519">
    <property type="term" value="F:endonuclease activity"/>
    <property type="evidence" value="ECO:0007669"/>
    <property type="project" value="UniProtKB-KW"/>
</dbReference>
<dbReference type="Pfam" id="PF00488">
    <property type="entry name" value="MutS_V"/>
    <property type="match status" value="1"/>
</dbReference>
<evidence type="ECO:0000256" key="6">
    <source>
        <dbReference type="SAM" id="MobiDB-lite"/>
    </source>
</evidence>
<dbReference type="SUPFAM" id="SSF48334">
    <property type="entry name" value="DNA repair protein MutS, domain III"/>
    <property type="match status" value="1"/>
</dbReference>
<evidence type="ECO:0000313" key="9">
    <source>
        <dbReference type="Proteomes" id="UP000674938"/>
    </source>
</evidence>
<dbReference type="InterPro" id="IPR045076">
    <property type="entry name" value="MutS"/>
</dbReference>
<keyword evidence="2 8" id="KW-0540">Nuclease</keyword>
<dbReference type="Proteomes" id="UP000674938">
    <property type="component" value="Unassembled WGS sequence"/>
</dbReference>
<evidence type="ECO:0000259" key="7">
    <source>
        <dbReference type="PROSITE" id="PS00486"/>
    </source>
</evidence>
<comment type="caution">
    <text evidence="8">The sequence shown here is derived from an EMBL/GenBank/DDBJ whole genome shotgun (WGS) entry which is preliminary data.</text>
</comment>
<proteinExistence type="predicted"/>
<keyword evidence="3" id="KW-0067">ATP-binding</keyword>
<feature type="coiled-coil region" evidence="5">
    <location>
        <begin position="143"/>
        <end position="170"/>
    </location>
</feature>
<dbReference type="InterPro" id="IPR027417">
    <property type="entry name" value="P-loop_NTPase"/>
</dbReference>
<dbReference type="GO" id="GO:0045910">
    <property type="term" value="P:negative regulation of DNA recombination"/>
    <property type="evidence" value="ECO:0007669"/>
    <property type="project" value="InterPro"/>
</dbReference>
<accession>A0A940SVJ0</accession>
<dbReference type="Gene3D" id="3.40.50.300">
    <property type="entry name" value="P-loop containing nucleotide triphosphate hydrolases"/>
    <property type="match status" value="1"/>
</dbReference>
<dbReference type="GO" id="GO:0005524">
    <property type="term" value="F:ATP binding"/>
    <property type="evidence" value="ECO:0007669"/>
    <property type="project" value="UniProtKB-KW"/>
</dbReference>
<feature type="region of interest" description="Disordered" evidence="6">
    <location>
        <begin position="610"/>
        <end position="634"/>
    </location>
</feature>
<protein>
    <submittedName>
        <fullName evidence="8">Endonuclease MutS2</fullName>
    </submittedName>
</protein>
<keyword evidence="5" id="KW-0175">Coiled coil</keyword>
<feature type="domain" description="DNA mismatch repair proteins mutS family" evidence="7">
    <location>
        <begin position="405"/>
        <end position="421"/>
    </location>
</feature>
<dbReference type="SUPFAM" id="SSF52540">
    <property type="entry name" value="P-loop containing nucleoside triphosphate hydrolases"/>
    <property type="match status" value="1"/>
</dbReference>
<dbReference type="InterPro" id="IPR036187">
    <property type="entry name" value="DNA_mismatch_repair_MutS_sf"/>
</dbReference>
<dbReference type="SMART" id="SM00534">
    <property type="entry name" value="MUTSac"/>
    <property type="match status" value="1"/>
</dbReference>
<dbReference type="GO" id="GO:0140664">
    <property type="term" value="F:ATP-dependent DNA damage sensor activity"/>
    <property type="evidence" value="ECO:0007669"/>
    <property type="project" value="InterPro"/>
</dbReference>
<dbReference type="PANTHER" id="PTHR48466">
    <property type="entry name" value="OS10G0509000 PROTEIN-RELATED"/>
    <property type="match status" value="1"/>
</dbReference>
<organism evidence="8 9">
    <name type="scientific">Vagococcus allomyrinae</name>
    <dbReference type="NCBI Taxonomy" id="2794353"/>
    <lineage>
        <taxon>Bacteria</taxon>
        <taxon>Bacillati</taxon>
        <taxon>Bacillota</taxon>
        <taxon>Bacilli</taxon>
        <taxon>Lactobacillales</taxon>
        <taxon>Enterococcaceae</taxon>
        <taxon>Vagococcus</taxon>
    </lineage>
</organism>
<dbReference type="InterPro" id="IPR007696">
    <property type="entry name" value="DNA_mismatch_repair_MutS_core"/>
</dbReference>
<keyword evidence="1" id="KW-0547">Nucleotide-binding</keyword>
<evidence type="ECO:0000256" key="4">
    <source>
        <dbReference type="ARBA" id="ARBA00023125"/>
    </source>
</evidence>
<gene>
    <name evidence="8" type="ORF">I6N95_12890</name>
</gene>
<dbReference type="PANTHER" id="PTHR48466:SF2">
    <property type="entry name" value="OS10G0509000 PROTEIN"/>
    <property type="match status" value="1"/>
</dbReference>
<dbReference type="InterPro" id="IPR000432">
    <property type="entry name" value="DNA_mismatch_repair_MutS_C"/>
</dbReference>
<dbReference type="AlphaFoldDB" id="A0A940SVJ0"/>
<dbReference type="NCBIfam" id="TIGR01069">
    <property type="entry name" value="mutS2"/>
    <property type="match status" value="1"/>
</dbReference>
<reference evidence="8" key="1">
    <citation type="submission" date="2020-12" db="EMBL/GenBank/DDBJ databases">
        <title>Vagococcus allomyrinae sp. nov. and Enterococcus lavae sp. nov., isolated from the larvae of Allomyrina dichotoma.</title>
        <authorList>
            <person name="Lee S.D."/>
        </authorList>
    </citation>
    <scope>NUCLEOTIDE SEQUENCE</scope>
    <source>
        <strain evidence="8">BWB3-3</strain>
    </source>
</reference>
<evidence type="ECO:0000256" key="5">
    <source>
        <dbReference type="SAM" id="Coils"/>
    </source>
</evidence>
<feature type="compositionally biased region" description="Basic and acidic residues" evidence="6">
    <location>
        <begin position="624"/>
        <end position="634"/>
    </location>
</feature>
<dbReference type="PIRSF" id="PIRSF005814">
    <property type="entry name" value="MutS_YshD"/>
    <property type="match status" value="1"/>
</dbReference>
<dbReference type="GO" id="GO:0016887">
    <property type="term" value="F:ATP hydrolysis activity"/>
    <property type="evidence" value="ECO:0007669"/>
    <property type="project" value="InterPro"/>
</dbReference>
<dbReference type="EMBL" id="JAEEGA010000008">
    <property type="protein sequence ID" value="MBP1041909.1"/>
    <property type="molecule type" value="Genomic_DNA"/>
</dbReference>
<keyword evidence="9" id="KW-1185">Reference proteome</keyword>
<dbReference type="InterPro" id="IPR005747">
    <property type="entry name" value="MutS2"/>
</dbReference>